<dbReference type="EMBL" id="JACMRX010000001">
    <property type="protein sequence ID" value="KAF7998353.1"/>
    <property type="molecule type" value="Genomic_DNA"/>
</dbReference>
<dbReference type="InterPro" id="IPR036249">
    <property type="entry name" value="Thioredoxin-like_sf"/>
</dbReference>
<evidence type="ECO:0000313" key="3">
    <source>
        <dbReference type="EMBL" id="KAF7998353.1"/>
    </source>
</evidence>
<evidence type="ECO:0000256" key="1">
    <source>
        <dbReference type="ARBA" id="ARBA00023157"/>
    </source>
</evidence>
<dbReference type="OrthoDB" id="2121326at2759"/>
<organism evidence="3 4">
    <name type="scientific">Aphidius gifuensis</name>
    <name type="common">Parasitoid wasp</name>
    <dbReference type="NCBI Taxonomy" id="684658"/>
    <lineage>
        <taxon>Eukaryota</taxon>
        <taxon>Metazoa</taxon>
        <taxon>Ecdysozoa</taxon>
        <taxon>Arthropoda</taxon>
        <taxon>Hexapoda</taxon>
        <taxon>Insecta</taxon>
        <taxon>Pterygota</taxon>
        <taxon>Neoptera</taxon>
        <taxon>Endopterygota</taxon>
        <taxon>Hymenoptera</taxon>
        <taxon>Apocrita</taxon>
        <taxon>Ichneumonoidea</taxon>
        <taxon>Braconidae</taxon>
        <taxon>Aphidiinae</taxon>
        <taxon>Aphidius</taxon>
    </lineage>
</organism>
<dbReference type="NCBIfam" id="TIGR01068">
    <property type="entry name" value="thioredoxin"/>
    <property type="match status" value="1"/>
</dbReference>
<dbReference type="GO" id="GO:0015035">
    <property type="term" value="F:protein-disulfide reductase activity"/>
    <property type="evidence" value="ECO:0007669"/>
    <property type="project" value="InterPro"/>
</dbReference>
<dbReference type="PRINTS" id="PR00421">
    <property type="entry name" value="THIOREDOXIN"/>
</dbReference>
<dbReference type="Pfam" id="PF00085">
    <property type="entry name" value="Thioredoxin"/>
    <property type="match status" value="1"/>
</dbReference>
<dbReference type="CDD" id="cd02947">
    <property type="entry name" value="TRX_family"/>
    <property type="match status" value="1"/>
</dbReference>
<dbReference type="InterPro" id="IPR013766">
    <property type="entry name" value="Thioredoxin_domain"/>
</dbReference>
<dbReference type="Gene3D" id="3.40.30.10">
    <property type="entry name" value="Glutaredoxin"/>
    <property type="match status" value="1"/>
</dbReference>
<accession>A0A834Y2Y2</accession>
<dbReference type="InterPro" id="IPR005746">
    <property type="entry name" value="Thioredoxin"/>
</dbReference>
<dbReference type="PANTHER" id="PTHR46115">
    <property type="entry name" value="THIOREDOXIN-LIKE PROTEIN 1"/>
    <property type="match status" value="1"/>
</dbReference>
<comment type="caution">
    <text evidence="3">The sequence shown here is derived from an EMBL/GenBank/DDBJ whole genome shotgun (WGS) entry which is preliminary data.</text>
</comment>
<dbReference type="InterPro" id="IPR017937">
    <property type="entry name" value="Thioredoxin_CS"/>
</dbReference>
<evidence type="ECO:0000313" key="4">
    <source>
        <dbReference type="Proteomes" id="UP000639338"/>
    </source>
</evidence>
<dbReference type="PROSITE" id="PS00194">
    <property type="entry name" value="THIOREDOXIN_1"/>
    <property type="match status" value="1"/>
</dbReference>
<evidence type="ECO:0000259" key="2">
    <source>
        <dbReference type="PROSITE" id="PS51352"/>
    </source>
</evidence>
<dbReference type="Proteomes" id="UP000639338">
    <property type="component" value="Unassembled WGS sequence"/>
</dbReference>
<keyword evidence="4" id="KW-1185">Reference proteome</keyword>
<dbReference type="PROSITE" id="PS51352">
    <property type="entry name" value="THIOREDOXIN_2"/>
    <property type="match status" value="1"/>
</dbReference>
<dbReference type="AlphaFoldDB" id="A0A834Y2Y2"/>
<keyword evidence="1" id="KW-1015">Disulfide bond</keyword>
<proteinExistence type="predicted"/>
<dbReference type="SUPFAM" id="SSF52833">
    <property type="entry name" value="Thioredoxin-like"/>
    <property type="match status" value="1"/>
</dbReference>
<reference evidence="3 4" key="1">
    <citation type="submission" date="2020-08" db="EMBL/GenBank/DDBJ databases">
        <title>Aphidius gifuensis genome sequencing and assembly.</title>
        <authorList>
            <person name="Du Z."/>
        </authorList>
    </citation>
    <scope>NUCLEOTIDE SEQUENCE [LARGE SCALE GENOMIC DNA]</scope>
    <source>
        <strain evidence="3">YNYX2018</strain>
        <tissue evidence="3">Adults</tissue>
    </source>
</reference>
<gene>
    <name evidence="3" type="ORF">HCN44_009751</name>
</gene>
<protein>
    <recommendedName>
        <fullName evidence="2">Thioredoxin domain-containing protein</fullName>
    </recommendedName>
</protein>
<feature type="domain" description="Thioredoxin" evidence="2">
    <location>
        <begin position="1"/>
        <end position="105"/>
    </location>
</feature>
<name>A0A834Y2Y2_APHGI</name>
<sequence length="105" mass="11871">MVQVIEGLPSLEKIIAEAGDKLIVIDFFATWCGPCKMIAPKYEELSKENTNVVFLKVDVDDNEEIAIKYEISSMPTFVFIKNNQVVHQFAGASLDKLKDSIQKYQ</sequence>